<dbReference type="Proteomes" id="UP001062263">
    <property type="component" value="Chromosome"/>
</dbReference>
<dbReference type="RefSeq" id="WP_067572967.1">
    <property type="nucleotide sequence ID" value="NZ_AP025943.1"/>
</dbReference>
<name>A0ABN6QQA3_9BACT</name>
<dbReference type="EMBL" id="AP025943">
    <property type="protein sequence ID" value="BDL44915.1"/>
    <property type="molecule type" value="Genomic_DNA"/>
</dbReference>
<sequence>MNYEERLQDLLDELDLFQDWTERYEYIISLGKKLPPLEEAYKTDESLIKGCQSRVWVHTEQDSNGLLKLYADSDSLITKGLIAVFVRLLSGLPPEEVLKADMSKLDKTGLKDHLAPTRANALNSMAAQIKQAAMRMVENK</sequence>
<dbReference type="PANTHER" id="PTHR43597:SF5">
    <property type="entry name" value="SUFE-LIKE PROTEIN 2, CHLOROPLASTIC"/>
    <property type="match status" value="1"/>
</dbReference>
<gene>
    <name evidence="3" type="primary">sufE</name>
    <name evidence="3" type="ORF">Abiwalacus_24890</name>
</gene>
<organism evidence="3 4">
    <name type="scientific">Akkermansia biwaensis</name>
    <dbReference type="NCBI Taxonomy" id="2946555"/>
    <lineage>
        <taxon>Bacteria</taxon>
        <taxon>Pseudomonadati</taxon>
        <taxon>Verrucomicrobiota</taxon>
        <taxon>Verrucomicrobiia</taxon>
        <taxon>Verrucomicrobiales</taxon>
        <taxon>Akkermansiaceae</taxon>
        <taxon>Akkermansia</taxon>
    </lineage>
</organism>
<protein>
    <submittedName>
        <fullName evidence="3">Fe-S metabolism protein SufE</fullName>
    </submittedName>
</protein>
<evidence type="ECO:0000313" key="3">
    <source>
        <dbReference type="EMBL" id="BDL44915.1"/>
    </source>
</evidence>
<evidence type="ECO:0000256" key="1">
    <source>
        <dbReference type="ARBA" id="ARBA00010282"/>
    </source>
</evidence>
<dbReference type="InterPro" id="IPR003808">
    <property type="entry name" value="Fe-S_metab-assoc_dom"/>
</dbReference>
<dbReference type="Gene3D" id="3.90.1010.10">
    <property type="match status" value="1"/>
</dbReference>
<evidence type="ECO:0000259" key="2">
    <source>
        <dbReference type="Pfam" id="PF02657"/>
    </source>
</evidence>
<dbReference type="Pfam" id="PF02657">
    <property type="entry name" value="SufE"/>
    <property type="match status" value="1"/>
</dbReference>
<proteinExistence type="inferred from homology"/>
<dbReference type="SUPFAM" id="SSF82649">
    <property type="entry name" value="SufE/NifU"/>
    <property type="match status" value="1"/>
</dbReference>
<dbReference type="PANTHER" id="PTHR43597">
    <property type="entry name" value="SULFUR ACCEPTOR PROTEIN CSDE"/>
    <property type="match status" value="1"/>
</dbReference>
<keyword evidence="4" id="KW-1185">Reference proteome</keyword>
<feature type="domain" description="Fe-S metabolism associated" evidence="2">
    <location>
        <begin position="12"/>
        <end position="131"/>
    </location>
</feature>
<evidence type="ECO:0000313" key="4">
    <source>
        <dbReference type="Proteomes" id="UP001062263"/>
    </source>
</evidence>
<accession>A0ABN6QQA3</accession>
<comment type="similarity">
    <text evidence="1">Belongs to the SufE family.</text>
</comment>
<reference evidence="3" key="1">
    <citation type="submission" date="2022-06" db="EMBL/GenBank/DDBJ databases">
        <title>Akkermansia biwalacus sp. nov., an anaerobic mucin-degrading bacterium isolated from human intestine.</title>
        <authorList>
            <person name="Kobayashi Y."/>
            <person name="Inoue S."/>
            <person name="Kawahara T."/>
            <person name="Kohda N."/>
        </authorList>
    </citation>
    <scope>NUCLEOTIDE SEQUENCE</scope>
    <source>
        <strain evidence="3">WON2089</strain>
    </source>
</reference>